<proteinExistence type="predicted"/>
<sequence length="109" mass="12510">MVTNIDPIVDSNPIPRMQILEAPAYMPQVTTVARNRNVVTPLGPEAQPIGNVEVSMTEEQEIEQFEAFKKYKVKKKRQAEKVKQKHIPRRIGIVCPYICMIPVIPKVKW</sequence>
<name>A0AAU9M2U5_9ASTR</name>
<accession>A0AAU9M2U5</accession>
<evidence type="ECO:0000313" key="1">
    <source>
        <dbReference type="EMBL" id="CAH1420455.1"/>
    </source>
</evidence>
<organism evidence="1 2">
    <name type="scientific">Lactuca virosa</name>
    <dbReference type="NCBI Taxonomy" id="75947"/>
    <lineage>
        <taxon>Eukaryota</taxon>
        <taxon>Viridiplantae</taxon>
        <taxon>Streptophyta</taxon>
        <taxon>Embryophyta</taxon>
        <taxon>Tracheophyta</taxon>
        <taxon>Spermatophyta</taxon>
        <taxon>Magnoliopsida</taxon>
        <taxon>eudicotyledons</taxon>
        <taxon>Gunneridae</taxon>
        <taxon>Pentapetalae</taxon>
        <taxon>asterids</taxon>
        <taxon>campanulids</taxon>
        <taxon>Asterales</taxon>
        <taxon>Asteraceae</taxon>
        <taxon>Cichorioideae</taxon>
        <taxon>Cichorieae</taxon>
        <taxon>Lactucinae</taxon>
        <taxon>Lactuca</taxon>
    </lineage>
</organism>
<dbReference type="AlphaFoldDB" id="A0AAU9M2U5"/>
<keyword evidence="2" id="KW-1185">Reference proteome</keyword>
<protein>
    <submittedName>
        <fullName evidence="1">Uncharacterized protein</fullName>
    </submittedName>
</protein>
<evidence type="ECO:0000313" key="2">
    <source>
        <dbReference type="Proteomes" id="UP001157418"/>
    </source>
</evidence>
<reference evidence="1 2" key="1">
    <citation type="submission" date="2022-01" db="EMBL/GenBank/DDBJ databases">
        <authorList>
            <person name="Xiong W."/>
            <person name="Schranz E."/>
        </authorList>
    </citation>
    <scope>NUCLEOTIDE SEQUENCE [LARGE SCALE GENOMIC DNA]</scope>
</reference>
<comment type="caution">
    <text evidence="1">The sequence shown here is derived from an EMBL/GenBank/DDBJ whole genome shotgun (WGS) entry which is preliminary data.</text>
</comment>
<gene>
    <name evidence="1" type="ORF">LVIROSA_LOCUS7921</name>
</gene>
<dbReference type="EMBL" id="CAKMRJ010001077">
    <property type="protein sequence ID" value="CAH1420455.1"/>
    <property type="molecule type" value="Genomic_DNA"/>
</dbReference>
<dbReference type="Proteomes" id="UP001157418">
    <property type="component" value="Unassembled WGS sequence"/>
</dbReference>